<gene>
    <name evidence="6" type="primary">sppA</name>
    <name evidence="6" type="ORF">Dpo_2c02540</name>
</gene>
<evidence type="ECO:0000313" key="6">
    <source>
        <dbReference type="EMBL" id="EMS80561.1"/>
    </source>
</evidence>
<evidence type="ECO:0000256" key="2">
    <source>
        <dbReference type="ARBA" id="ARBA00022670"/>
    </source>
</evidence>
<dbReference type="EMBL" id="APJX01000002">
    <property type="protein sequence ID" value="EMS80561.1"/>
    <property type="molecule type" value="Genomic_DNA"/>
</dbReference>
<dbReference type="Pfam" id="PF01343">
    <property type="entry name" value="Peptidase_S49"/>
    <property type="match status" value="1"/>
</dbReference>
<proteinExistence type="inferred from homology"/>
<protein>
    <submittedName>
        <fullName evidence="6">SppA-like protein SppA</fullName>
        <ecNumber evidence="6">3.4.21.-</ecNumber>
    </submittedName>
</protein>
<dbReference type="RefSeq" id="WP_006964823.1">
    <property type="nucleotide sequence ID" value="NZ_APJX01000002.1"/>
</dbReference>
<dbReference type="Gene3D" id="3.90.226.10">
    <property type="entry name" value="2-enoyl-CoA Hydratase, Chain A, domain 1"/>
    <property type="match status" value="2"/>
</dbReference>
<evidence type="ECO:0000313" key="7">
    <source>
        <dbReference type="Proteomes" id="UP000014216"/>
    </source>
</evidence>
<dbReference type="AlphaFoldDB" id="S0G743"/>
<accession>S0G743</accession>
<dbReference type="GO" id="GO:0008236">
    <property type="term" value="F:serine-type peptidase activity"/>
    <property type="evidence" value="ECO:0007669"/>
    <property type="project" value="UniProtKB-KW"/>
</dbReference>
<dbReference type="InterPro" id="IPR002142">
    <property type="entry name" value="Peptidase_S49"/>
</dbReference>
<keyword evidence="4" id="KW-0720">Serine protease</keyword>
<dbReference type="InterPro" id="IPR004635">
    <property type="entry name" value="Pept_S49_SppA"/>
</dbReference>
<comment type="caution">
    <text evidence="6">The sequence shown here is derived from an EMBL/GenBank/DDBJ whole genome shotgun (WGS) entry which is preliminary data.</text>
</comment>
<keyword evidence="2" id="KW-0645">Protease</keyword>
<organism evidence="6 7">
    <name type="scientific">Desulfotignum phosphitoxidans DSM 13687</name>
    <dbReference type="NCBI Taxonomy" id="1286635"/>
    <lineage>
        <taxon>Bacteria</taxon>
        <taxon>Pseudomonadati</taxon>
        <taxon>Thermodesulfobacteriota</taxon>
        <taxon>Desulfobacteria</taxon>
        <taxon>Desulfobacterales</taxon>
        <taxon>Desulfobacteraceae</taxon>
        <taxon>Desulfotignum</taxon>
    </lineage>
</organism>
<reference evidence="6 7" key="1">
    <citation type="journal article" date="2013" name="Genome Announc.">
        <title>Draft Genome Sequence of Desulfotignum phosphitoxidans DSM 13687 Strain FiPS-3.</title>
        <authorList>
            <person name="Poehlein A."/>
            <person name="Daniel R."/>
            <person name="Simeonova D.D."/>
        </authorList>
    </citation>
    <scope>NUCLEOTIDE SEQUENCE [LARGE SCALE GENOMIC DNA]</scope>
    <source>
        <strain evidence="6 7">DSM 13687</strain>
    </source>
</reference>
<evidence type="ECO:0000256" key="1">
    <source>
        <dbReference type="ARBA" id="ARBA00008683"/>
    </source>
</evidence>
<feature type="domain" description="Peptidase S49" evidence="5">
    <location>
        <begin position="109"/>
        <end position="256"/>
    </location>
</feature>
<dbReference type="PANTHER" id="PTHR42987:SF7">
    <property type="entry name" value="SIGNAL PEPTIDE PEPTIDASE SPPA-RELATED"/>
    <property type="match status" value="1"/>
</dbReference>
<dbReference type="Proteomes" id="UP000014216">
    <property type="component" value="Unassembled WGS sequence"/>
</dbReference>
<dbReference type="SUPFAM" id="SSF52096">
    <property type="entry name" value="ClpP/crotonase"/>
    <property type="match status" value="1"/>
</dbReference>
<dbReference type="PANTHER" id="PTHR42987">
    <property type="entry name" value="PEPTIDASE S49"/>
    <property type="match status" value="1"/>
</dbReference>
<dbReference type="InterPro" id="IPR029045">
    <property type="entry name" value="ClpP/crotonase-like_dom_sf"/>
</dbReference>
<evidence type="ECO:0000256" key="4">
    <source>
        <dbReference type="ARBA" id="ARBA00022825"/>
    </source>
</evidence>
<dbReference type="CDD" id="cd07023">
    <property type="entry name" value="S49_Sppa_N_C"/>
    <property type="match status" value="1"/>
</dbReference>
<sequence length="299" mass="32620">MFSRRHPILFFLLILTACATVLCVGGMLVVFSVSRMVFSTAGTFHEPKGNIGIVEVTGPILSSRQVIENIKIFRDDDDIKAIVVRVDSPGGGVGPSQEIFRELMKTRPVKTVVASMGSVAASGGYYIAAGAQAIVANPGTITGSIGVIMEHVNLTELVQKIGISPRVIKSGEFKDLGSPFRELGDNERQLLQELVDELHQQFVSDAARARNIEKQIMGEIADGRIYTGQTALDLNLVDRLGNLDDAVVWAAELAEMDQEPVPVYPKDNPISVLRKMTQTLFKDLNISGTITDNLRYIIH</sequence>
<name>S0G743_9BACT</name>
<dbReference type="PROSITE" id="PS51257">
    <property type="entry name" value="PROKAR_LIPOPROTEIN"/>
    <property type="match status" value="1"/>
</dbReference>
<dbReference type="GO" id="GO:0006508">
    <property type="term" value="P:proteolysis"/>
    <property type="evidence" value="ECO:0007669"/>
    <property type="project" value="UniProtKB-KW"/>
</dbReference>
<dbReference type="OrthoDB" id="9764363at2"/>
<evidence type="ECO:0000259" key="5">
    <source>
        <dbReference type="Pfam" id="PF01343"/>
    </source>
</evidence>
<dbReference type="NCBIfam" id="TIGR00706">
    <property type="entry name" value="SppA_dom"/>
    <property type="match status" value="1"/>
</dbReference>
<dbReference type="InterPro" id="IPR047272">
    <property type="entry name" value="S49_SppA_C"/>
</dbReference>
<comment type="similarity">
    <text evidence="1">Belongs to the peptidase S49 family.</text>
</comment>
<evidence type="ECO:0000256" key="3">
    <source>
        <dbReference type="ARBA" id="ARBA00022801"/>
    </source>
</evidence>
<keyword evidence="7" id="KW-1185">Reference proteome</keyword>
<dbReference type="EC" id="3.4.21.-" evidence="6"/>
<keyword evidence="3 6" id="KW-0378">Hydrolase</keyword>